<keyword evidence="3" id="KW-1185">Reference proteome</keyword>
<dbReference type="EMBL" id="KQ458671">
    <property type="protein sequence ID" value="KPJ05540.1"/>
    <property type="molecule type" value="Genomic_DNA"/>
</dbReference>
<evidence type="ECO:0000313" key="2">
    <source>
        <dbReference type="EMBL" id="KPJ05540.1"/>
    </source>
</evidence>
<evidence type="ECO:0000256" key="1">
    <source>
        <dbReference type="SAM" id="MobiDB-lite"/>
    </source>
</evidence>
<proteinExistence type="predicted"/>
<dbReference type="Proteomes" id="UP000053268">
    <property type="component" value="Unassembled WGS sequence"/>
</dbReference>
<gene>
    <name evidence="2" type="ORF">RR46_02156</name>
</gene>
<feature type="region of interest" description="Disordered" evidence="1">
    <location>
        <begin position="1"/>
        <end position="47"/>
    </location>
</feature>
<reference evidence="2 3" key="1">
    <citation type="journal article" date="2015" name="Nat. Commun.">
        <title>Outbred genome sequencing and CRISPR/Cas9 gene editing in butterflies.</title>
        <authorList>
            <person name="Li X."/>
            <person name="Fan D."/>
            <person name="Zhang W."/>
            <person name="Liu G."/>
            <person name="Zhang L."/>
            <person name="Zhao L."/>
            <person name="Fang X."/>
            <person name="Chen L."/>
            <person name="Dong Y."/>
            <person name="Chen Y."/>
            <person name="Ding Y."/>
            <person name="Zhao R."/>
            <person name="Feng M."/>
            <person name="Zhu Y."/>
            <person name="Feng Y."/>
            <person name="Jiang X."/>
            <person name="Zhu D."/>
            <person name="Xiang H."/>
            <person name="Feng X."/>
            <person name="Li S."/>
            <person name="Wang J."/>
            <person name="Zhang G."/>
            <person name="Kronforst M.R."/>
            <person name="Wang W."/>
        </authorList>
    </citation>
    <scope>NUCLEOTIDE SEQUENCE [LARGE SCALE GENOMIC DNA]</scope>
    <source>
        <strain evidence="2">Ya'a_city_454_Px</strain>
        <tissue evidence="2">Whole body</tissue>
    </source>
</reference>
<organism evidence="2 3">
    <name type="scientific">Papilio xuthus</name>
    <name type="common">Asian swallowtail butterfly</name>
    <dbReference type="NCBI Taxonomy" id="66420"/>
    <lineage>
        <taxon>Eukaryota</taxon>
        <taxon>Metazoa</taxon>
        <taxon>Ecdysozoa</taxon>
        <taxon>Arthropoda</taxon>
        <taxon>Hexapoda</taxon>
        <taxon>Insecta</taxon>
        <taxon>Pterygota</taxon>
        <taxon>Neoptera</taxon>
        <taxon>Endopterygota</taxon>
        <taxon>Lepidoptera</taxon>
        <taxon>Glossata</taxon>
        <taxon>Ditrysia</taxon>
        <taxon>Papilionoidea</taxon>
        <taxon>Papilionidae</taxon>
        <taxon>Papilioninae</taxon>
        <taxon>Papilio</taxon>
    </lineage>
</organism>
<evidence type="ECO:0000313" key="3">
    <source>
        <dbReference type="Proteomes" id="UP000053268"/>
    </source>
</evidence>
<dbReference type="AlphaFoldDB" id="A0A194QKV6"/>
<sequence>MRRTFPRRWVLAASGERPAASREGHAGKPPPENGRPLRENKGAERSPDLGALFDLDALGAKSVAKLNRQYAAVIGSRVELVRLLLQVEERDSGTESDDEAERAESADAGEFCYCLFRAAFAGTRHPAPGTPLLQYKKPVLQ</sequence>
<protein>
    <submittedName>
        <fullName evidence="2">Uncharacterized protein</fullName>
    </submittedName>
</protein>
<accession>A0A194QKV6</accession>
<feature type="compositionally biased region" description="Basic and acidic residues" evidence="1">
    <location>
        <begin position="35"/>
        <end position="47"/>
    </location>
</feature>
<name>A0A194QKV6_PAPXU</name>